<feature type="domain" description="EGF-like" evidence="2">
    <location>
        <begin position="136"/>
        <end position="168"/>
    </location>
</feature>
<name>A0A0N4YHQ5_NIPBR</name>
<evidence type="ECO:0000256" key="1">
    <source>
        <dbReference type="PROSITE-ProRule" id="PRU00076"/>
    </source>
</evidence>
<evidence type="ECO:0000313" key="5">
    <source>
        <dbReference type="WBParaSite" id="NBR_0001640501-mRNA-1"/>
    </source>
</evidence>
<evidence type="ECO:0000313" key="3">
    <source>
        <dbReference type="EMBL" id="VDL80001.1"/>
    </source>
</evidence>
<keyword evidence="4" id="KW-1185">Reference proteome</keyword>
<gene>
    <name evidence="3" type="ORF">NBR_LOCUS16406</name>
</gene>
<dbReference type="CDD" id="cd00053">
    <property type="entry name" value="EGF"/>
    <property type="match status" value="1"/>
</dbReference>
<dbReference type="EMBL" id="UYSL01022181">
    <property type="protein sequence ID" value="VDL80001.1"/>
    <property type="molecule type" value="Genomic_DNA"/>
</dbReference>
<feature type="disulfide bond" evidence="1">
    <location>
        <begin position="140"/>
        <end position="150"/>
    </location>
</feature>
<reference evidence="3 4" key="2">
    <citation type="submission" date="2018-11" db="EMBL/GenBank/DDBJ databases">
        <authorList>
            <consortium name="Pathogen Informatics"/>
        </authorList>
    </citation>
    <scope>NUCLEOTIDE SEQUENCE [LARGE SCALE GENOMIC DNA]</scope>
</reference>
<dbReference type="WBParaSite" id="NBR_0001640501-mRNA-1">
    <property type="protein sequence ID" value="NBR_0001640501-mRNA-1"/>
    <property type="gene ID" value="NBR_0001640501"/>
</dbReference>
<keyword evidence="1" id="KW-0245">EGF-like domain</keyword>
<reference evidence="5" key="1">
    <citation type="submission" date="2017-02" db="UniProtKB">
        <authorList>
            <consortium name="WormBaseParasite"/>
        </authorList>
    </citation>
    <scope>IDENTIFICATION</scope>
</reference>
<protein>
    <submittedName>
        <fullName evidence="5">EGF-like domain-containing protein</fullName>
    </submittedName>
</protein>
<sequence length="248" mass="27508">MDMARLSAVEGIVPAPVAEEVVVPAVAIIELESLGEGVERWLSLYESSFPIEAFRVVGRPRAMGRTNISSSKTSKESEIARSLVWKMIEAGYLFINKIRVAGTTTDFQRAPSPLQGNSDILFVIDRKMKYFVNSVDRDYCVKRCHEIGVCFQTNIGYKCICDDGSVGKAWWLLGILIGLGEMMCIWWRRRASPVVEVVPNGEVVMLELKRGPGGDLRELQPAEEFFCLPLEELSLGNVMSLVGGEASE</sequence>
<dbReference type="PROSITE" id="PS50026">
    <property type="entry name" value="EGF_3"/>
    <property type="match status" value="1"/>
</dbReference>
<dbReference type="InterPro" id="IPR000742">
    <property type="entry name" value="EGF"/>
</dbReference>
<proteinExistence type="predicted"/>
<organism evidence="5">
    <name type="scientific">Nippostrongylus brasiliensis</name>
    <name type="common">Rat hookworm</name>
    <dbReference type="NCBI Taxonomy" id="27835"/>
    <lineage>
        <taxon>Eukaryota</taxon>
        <taxon>Metazoa</taxon>
        <taxon>Ecdysozoa</taxon>
        <taxon>Nematoda</taxon>
        <taxon>Chromadorea</taxon>
        <taxon>Rhabditida</taxon>
        <taxon>Rhabditina</taxon>
        <taxon>Rhabditomorpha</taxon>
        <taxon>Strongyloidea</taxon>
        <taxon>Heligmosomidae</taxon>
        <taxon>Nippostrongylus</taxon>
    </lineage>
</organism>
<evidence type="ECO:0000313" key="4">
    <source>
        <dbReference type="Proteomes" id="UP000271162"/>
    </source>
</evidence>
<dbReference type="Proteomes" id="UP000271162">
    <property type="component" value="Unassembled WGS sequence"/>
</dbReference>
<dbReference type="AlphaFoldDB" id="A0A0N4YHQ5"/>
<evidence type="ECO:0000259" key="2">
    <source>
        <dbReference type="PROSITE" id="PS50026"/>
    </source>
</evidence>
<accession>A0A0N4YHQ5</accession>
<keyword evidence="1" id="KW-1015">Disulfide bond</keyword>
<comment type="caution">
    <text evidence="1">Lacks conserved residue(s) required for the propagation of feature annotation.</text>
</comment>